<dbReference type="NCBIfam" id="NF006105">
    <property type="entry name" value="PRK08257.1-4"/>
    <property type="match status" value="1"/>
</dbReference>
<dbReference type="InterPro" id="IPR029045">
    <property type="entry name" value="ClpP/crotonase-like_dom_sf"/>
</dbReference>
<dbReference type="CDD" id="cd06558">
    <property type="entry name" value="crotonase-like"/>
    <property type="match status" value="1"/>
</dbReference>
<keyword evidence="3" id="KW-0456">Lyase</keyword>
<dbReference type="GO" id="GO:0016746">
    <property type="term" value="F:acyltransferase activity"/>
    <property type="evidence" value="ECO:0007669"/>
    <property type="project" value="InterPro"/>
</dbReference>
<comment type="similarity">
    <text evidence="1 6">Belongs to the enoyl-CoA hydratase/isomerase family.</text>
</comment>
<evidence type="ECO:0000256" key="4">
    <source>
        <dbReference type="ARBA" id="ARBA00023709"/>
    </source>
</evidence>
<feature type="domain" description="Thiolase-like protein type 1 additional C-terminal" evidence="7">
    <location>
        <begin position="424"/>
        <end position="503"/>
    </location>
</feature>
<dbReference type="PANTHER" id="PTHR11941:SF54">
    <property type="entry name" value="ENOYL-COA HYDRATASE, MITOCHONDRIAL"/>
    <property type="match status" value="1"/>
</dbReference>
<dbReference type="InterPro" id="IPR018376">
    <property type="entry name" value="Enoyl-CoA_hyd/isom_CS"/>
</dbReference>
<dbReference type="Pfam" id="PF18313">
    <property type="entry name" value="TLP1_add_C"/>
    <property type="match status" value="1"/>
</dbReference>
<organism evidence="8 9">
    <name type="scientific">Aeromicrobium chenweiae</name>
    <dbReference type="NCBI Taxonomy" id="2079793"/>
    <lineage>
        <taxon>Bacteria</taxon>
        <taxon>Bacillati</taxon>
        <taxon>Actinomycetota</taxon>
        <taxon>Actinomycetes</taxon>
        <taxon>Propionibacteriales</taxon>
        <taxon>Nocardioidaceae</taxon>
        <taxon>Aeromicrobium</taxon>
    </lineage>
</organism>
<evidence type="ECO:0000313" key="9">
    <source>
        <dbReference type="Proteomes" id="UP000244384"/>
    </source>
</evidence>
<comment type="catalytic activity">
    <reaction evidence="5">
        <text>a 4-saturated-(3S)-3-hydroxyacyl-CoA = a (3E)-enoyl-CoA + H2O</text>
        <dbReference type="Rhea" id="RHEA:20724"/>
        <dbReference type="ChEBI" id="CHEBI:15377"/>
        <dbReference type="ChEBI" id="CHEBI:58521"/>
        <dbReference type="ChEBI" id="CHEBI:137480"/>
        <dbReference type="EC" id="4.2.1.17"/>
    </reaction>
</comment>
<accession>A0A2S0WJL6</accession>
<dbReference type="KEGG" id="aez:C3E78_04205"/>
<keyword evidence="9" id="KW-1185">Reference proteome</keyword>
<comment type="catalytic activity">
    <reaction evidence="4">
        <text>a (3S)-3-hydroxyacyl-CoA = a (2E)-enoyl-CoA + H2O</text>
        <dbReference type="Rhea" id="RHEA:16105"/>
        <dbReference type="ChEBI" id="CHEBI:15377"/>
        <dbReference type="ChEBI" id="CHEBI:57318"/>
        <dbReference type="ChEBI" id="CHEBI:58856"/>
        <dbReference type="EC" id="4.2.1.17"/>
    </reaction>
</comment>
<keyword evidence="8" id="KW-0808">Transferase</keyword>
<dbReference type="Pfam" id="PF00378">
    <property type="entry name" value="ECH_1"/>
    <property type="match status" value="1"/>
</dbReference>
<dbReference type="SUPFAM" id="SSF52096">
    <property type="entry name" value="ClpP/crotonase"/>
    <property type="match status" value="1"/>
</dbReference>
<evidence type="ECO:0000256" key="2">
    <source>
        <dbReference type="ARBA" id="ARBA00012076"/>
    </source>
</evidence>
<dbReference type="InterPro" id="IPR016039">
    <property type="entry name" value="Thiolase-like"/>
</dbReference>
<dbReference type="FunFam" id="3.90.226.10:FF:000009">
    <property type="entry name" value="Carnitinyl-CoA dehydratase"/>
    <property type="match status" value="1"/>
</dbReference>
<reference evidence="9" key="1">
    <citation type="submission" date="2018-01" db="EMBL/GenBank/DDBJ databases">
        <authorList>
            <person name="Li J."/>
        </authorList>
    </citation>
    <scope>NUCLEOTIDE SEQUENCE [LARGE SCALE GENOMIC DNA]</scope>
    <source>
        <strain evidence="9">592</strain>
    </source>
</reference>
<dbReference type="RefSeq" id="WP_108577133.1">
    <property type="nucleotide sequence ID" value="NZ_CP026952.1"/>
</dbReference>
<name>A0A2S0WJL6_9ACTN</name>
<dbReference type="PROSITE" id="PS00166">
    <property type="entry name" value="ENOYL_COA_HYDRATASE"/>
    <property type="match status" value="1"/>
</dbReference>
<dbReference type="Gene3D" id="3.90.226.10">
    <property type="entry name" value="2-enoyl-CoA Hydratase, Chain A, domain 1"/>
    <property type="match status" value="1"/>
</dbReference>
<protein>
    <recommendedName>
        <fullName evidence="2">enoyl-CoA hydratase</fullName>
        <ecNumber evidence="2">4.2.1.17</ecNumber>
    </recommendedName>
</protein>
<accession>A0A5F2ELM7</accession>
<dbReference type="SUPFAM" id="SSF53901">
    <property type="entry name" value="Thiolase-like"/>
    <property type="match status" value="2"/>
</dbReference>
<dbReference type="InterPro" id="IPR014748">
    <property type="entry name" value="Enoyl-CoA_hydra_C"/>
</dbReference>
<dbReference type="Gene3D" id="2.40.50.840">
    <property type="match status" value="1"/>
</dbReference>
<evidence type="ECO:0000256" key="5">
    <source>
        <dbReference type="ARBA" id="ARBA00023717"/>
    </source>
</evidence>
<dbReference type="EMBL" id="CP026952">
    <property type="protein sequence ID" value="AWB91487.1"/>
    <property type="molecule type" value="Genomic_DNA"/>
</dbReference>
<dbReference type="Gene3D" id="3.40.47.10">
    <property type="match status" value="1"/>
</dbReference>
<dbReference type="Proteomes" id="UP000244384">
    <property type="component" value="Chromosome"/>
</dbReference>
<dbReference type="InterPro" id="IPR040771">
    <property type="entry name" value="TLP1_add_C"/>
</dbReference>
<evidence type="ECO:0000256" key="1">
    <source>
        <dbReference type="ARBA" id="ARBA00005254"/>
    </source>
</evidence>
<dbReference type="GO" id="GO:0004300">
    <property type="term" value="F:enoyl-CoA hydratase activity"/>
    <property type="evidence" value="ECO:0007669"/>
    <property type="project" value="UniProtKB-EC"/>
</dbReference>
<sequence>MNAPLDPRTPILVGVGQHAERVDEPDYRGLSAVGLAAEAARNALADAGSADLAASIDTLAAIRQFEISTPIGFAPLGRSTNVARSIANEIGADPGRAILEVAGGQGPQHLVSELGDTIARGDADVVLLVGSEAISTARHLAHAEDKPDFSDDPGGSVEDRGYGLRGVVTVSQVRHGLTDTPSQYALLEHARRARLKVDRETYARSMGELFAPFTRVAAANPLSAAPTERSAEELVTVTERNRMVADPYPKFVVARDQVNQAAAVLMMSVEAARRLGVPEDRWVFVHGHADTAERSIIDRPDLGASPAAVLAVTHALAVAGIGVDDLAHLDLYSCYPIAVSAVCDGVGLAADDPRGLSVTGGLPFFGGAGNNYSMHAIAEIVARVRATPGAYGMVAANGGILSKYSVGVYATTPRPWTVVDNDALQEELDAEPPAPTTSTPSGWATIETYTVKHERSGPTGIVVGRLESDGSRFLATTVRGDQDVVDLLMGDAEPLGSRVFVRSFGYGNRVTLTRDRADELLPVPRVGLRDDYEHVAVRRDEHVLEVTIDRPDVRNALHSAAHVELEQVFDAFEADPELWVAIITGAGKDAFCAGNDLAATAGDLPWFPDSGFGGLTSRHLRKPVIAAVNGAAMGGGFEIVLACQLAVADESAKFALPEVKVGLFAAAGGVVRLPRAIPEKIAHEMILTGRSISAEEALELGLVSRIVPKGDVLAAARRLAAEIVAVSPTSVRLSLEAMEQTRGIADPVEAARHETDAMDQLLISEDTLEGVMAFAEKRTPQWRNR</sequence>
<dbReference type="OrthoDB" id="4470569at2"/>
<proteinExistence type="inferred from homology"/>
<dbReference type="AlphaFoldDB" id="A0A2S0WJL6"/>
<dbReference type="PANTHER" id="PTHR11941">
    <property type="entry name" value="ENOYL-COA HYDRATASE-RELATED"/>
    <property type="match status" value="1"/>
</dbReference>
<evidence type="ECO:0000259" key="7">
    <source>
        <dbReference type="Pfam" id="PF18313"/>
    </source>
</evidence>
<evidence type="ECO:0000256" key="3">
    <source>
        <dbReference type="ARBA" id="ARBA00023239"/>
    </source>
</evidence>
<dbReference type="Gene3D" id="1.10.12.10">
    <property type="entry name" value="Lyase 2-enoyl-coa Hydratase, Chain A, domain 2"/>
    <property type="match status" value="1"/>
</dbReference>
<evidence type="ECO:0000256" key="6">
    <source>
        <dbReference type="RuleBase" id="RU003707"/>
    </source>
</evidence>
<dbReference type="EC" id="4.2.1.17" evidence="2"/>
<dbReference type="InterPro" id="IPR001753">
    <property type="entry name" value="Enoyl-CoA_hydra/iso"/>
</dbReference>
<evidence type="ECO:0000313" key="8">
    <source>
        <dbReference type="EMBL" id="AWB91487.1"/>
    </source>
</evidence>
<gene>
    <name evidence="8" type="ORF">C3E78_04205</name>
</gene>
<dbReference type="GO" id="GO:0006635">
    <property type="term" value="P:fatty acid beta-oxidation"/>
    <property type="evidence" value="ECO:0007669"/>
    <property type="project" value="TreeGrafter"/>
</dbReference>